<organism evidence="2 3">
    <name type="scientific">SAR86 cluster bacterium</name>
    <dbReference type="NCBI Taxonomy" id="2030880"/>
    <lineage>
        <taxon>Bacteria</taxon>
        <taxon>Pseudomonadati</taxon>
        <taxon>Pseudomonadota</taxon>
        <taxon>Gammaproteobacteria</taxon>
        <taxon>SAR86 cluster</taxon>
    </lineage>
</organism>
<accession>A0A972VUP6</accession>
<dbReference type="SUPFAM" id="SSF48264">
    <property type="entry name" value="Cytochrome P450"/>
    <property type="match status" value="1"/>
</dbReference>
<dbReference type="Pfam" id="PF00067">
    <property type="entry name" value="p450"/>
    <property type="match status" value="1"/>
</dbReference>
<evidence type="ECO:0000313" key="3">
    <source>
        <dbReference type="Proteomes" id="UP000754644"/>
    </source>
</evidence>
<dbReference type="GO" id="GO:0005506">
    <property type="term" value="F:iron ion binding"/>
    <property type="evidence" value="ECO:0007669"/>
    <property type="project" value="InterPro"/>
</dbReference>
<dbReference type="Proteomes" id="UP000754644">
    <property type="component" value="Unassembled WGS sequence"/>
</dbReference>
<dbReference type="EMBL" id="JABMOJ010000164">
    <property type="protein sequence ID" value="NQV64609.1"/>
    <property type="molecule type" value="Genomic_DNA"/>
</dbReference>
<protein>
    <submittedName>
        <fullName evidence="2">Cytochrome P450</fullName>
    </submittedName>
</protein>
<sequence>MDYSWVPFSGGAHMCIGLHFANMQIKLVLFDLLKNYSWQVAEAMRCRCSSRLFLNLKMICR</sequence>
<keyword evidence="1" id="KW-0479">Metal-binding</keyword>
<comment type="similarity">
    <text evidence="1">Belongs to the cytochrome P450 family.</text>
</comment>
<dbReference type="GO" id="GO:0016705">
    <property type="term" value="F:oxidoreductase activity, acting on paired donors, with incorporation or reduction of molecular oxygen"/>
    <property type="evidence" value="ECO:0007669"/>
    <property type="project" value="InterPro"/>
</dbReference>
<gene>
    <name evidence="2" type="ORF">HQ497_04515</name>
</gene>
<dbReference type="InterPro" id="IPR036396">
    <property type="entry name" value="Cyt_P450_sf"/>
</dbReference>
<keyword evidence="1" id="KW-0503">Monooxygenase</keyword>
<dbReference type="GO" id="GO:0004497">
    <property type="term" value="F:monooxygenase activity"/>
    <property type="evidence" value="ECO:0007669"/>
    <property type="project" value="UniProtKB-KW"/>
</dbReference>
<dbReference type="InterPro" id="IPR017972">
    <property type="entry name" value="Cyt_P450_CS"/>
</dbReference>
<dbReference type="Gene3D" id="1.10.630.10">
    <property type="entry name" value="Cytochrome P450"/>
    <property type="match status" value="1"/>
</dbReference>
<dbReference type="PROSITE" id="PS00086">
    <property type="entry name" value="CYTOCHROME_P450"/>
    <property type="match status" value="1"/>
</dbReference>
<proteinExistence type="inferred from homology"/>
<evidence type="ECO:0000313" key="2">
    <source>
        <dbReference type="EMBL" id="NQV64609.1"/>
    </source>
</evidence>
<comment type="caution">
    <text evidence="2">The sequence shown here is derived from an EMBL/GenBank/DDBJ whole genome shotgun (WGS) entry which is preliminary data.</text>
</comment>
<keyword evidence="1" id="KW-0349">Heme</keyword>
<keyword evidence="1" id="KW-0408">Iron</keyword>
<dbReference type="InterPro" id="IPR001128">
    <property type="entry name" value="Cyt_P450"/>
</dbReference>
<dbReference type="AlphaFoldDB" id="A0A972VUP6"/>
<name>A0A972VUP6_9GAMM</name>
<evidence type="ECO:0000256" key="1">
    <source>
        <dbReference type="RuleBase" id="RU000461"/>
    </source>
</evidence>
<dbReference type="GO" id="GO:0020037">
    <property type="term" value="F:heme binding"/>
    <property type="evidence" value="ECO:0007669"/>
    <property type="project" value="InterPro"/>
</dbReference>
<keyword evidence="1" id="KW-0560">Oxidoreductase</keyword>
<reference evidence="2" key="1">
    <citation type="submission" date="2020-05" db="EMBL/GenBank/DDBJ databases">
        <title>Sulfur intermediates as new biogeochemical hubs in an aquatic model microbial ecosystem.</title>
        <authorList>
            <person name="Vigneron A."/>
        </authorList>
    </citation>
    <scope>NUCLEOTIDE SEQUENCE</scope>
    <source>
        <strain evidence="2">Bin.250</strain>
    </source>
</reference>